<keyword evidence="1" id="KW-0812">Transmembrane</keyword>
<organism evidence="2 3">
    <name type="scientific">Rhizobium jaguaris</name>
    <dbReference type="NCBI Taxonomy" id="1312183"/>
    <lineage>
        <taxon>Bacteria</taxon>
        <taxon>Pseudomonadati</taxon>
        <taxon>Pseudomonadota</taxon>
        <taxon>Alphaproteobacteria</taxon>
        <taxon>Hyphomicrobiales</taxon>
        <taxon>Rhizobiaceae</taxon>
        <taxon>Rhizobium/Agrobacterium group</taxon>
        <taxon>Rhizobium</taxon>
    </lineage>
</organism>
<protein>
    <submittedName>
        <fullName evidence="2">DUF1344 domain-containing protein</fullName>
    </submittedName>
</protein>
<proteinExistence type="predicted"/>
<dbReference type="EMBL" id="CP032694">
    <property type="protein sequence ID" value="AYG60898.1"/>
    <property type="molecule type" value="Genomic_DNA"/>
</dbReference>
<sequence length="139" mass="15216">MFRAISLQNCEFTLDLSPHTVRMPIEVEGDGFQLGRSGAGEVLGEIINSKRIKTMKRSVIIAAAIFAIVSSTGAFAKAITDTIRSVDRKGDSITLMNGRVFKLPEKIEVERFKAGEKVRVNYSTTKAGRTTVSSIHPVM</sequence>
<feature type="transmembrane region" description="Helical" evidence="1">
    <location>
        <begin position="59"/>
        <end position="79"/>
    </location>
</feature>
<keyword evidence="3" id="KW-1185">Reference proteome</keyword>
<accession>A0A387FPY0</accession>
<keyword evidence="1" id="KW-1133">Transmembrane helix</keyword>
<keyword evidence="1" id="KW-0472">Membrane</keyword>
<gene>
    <name evidence="2" type="ORF">CCGE525_20350</name>
</gene>
<evidence type="ECO:0000313" key="3">
    <source>
        <dbReference type="Proteomes" id="UP000282195"/>
    </source>
</evidence>
<dbReference type="AlphaFoldDB" id="A0A387FPY0"/>
<dbReference type="RefSeq" id="WP_120705864.1">
    <property type="nucleotide sequence ID" value="NZ_CP032694.1"/>
</dbReference>
<name>A0A387FPY0_9HYPH</name>
<dbReference type="Pfam" id="PF07076">
    <property type="entry name" value="DUF1344"/>
    <property type="match status" value="1"/>
</dbReference>
<dbReference type="Proteomes" id="UP000282195">
    <property type="component" value="Chromosome"/>
</dbReference>
<dbReference type="InterPro" id="IPR009780">
    <property type="entry name" value="DUF1344"/>
</dbReference>
<reference evidence="2 3" key="1">
    <citation type="submission" date="2018-10" db="EMBL/GenBank/DDBJ databases">
        <title>Rhizobium etli, R. leguminosarum and a new Rhizobium genospecies from Phaseolus dumosus.</title>
        <authorList>
            <person name="Ramirez-Puebla S.T."/>
            <person name="Rogel-Hernandez M.A."/>
            <person name="Guerrero G."/>
            <person name="Ormeno-Orrillo E."/>
            <person name="Martinez-Romero J.C."/>
            <person name="Negrete-Yankelevich S."/>
            <person name="Martinez-Romero E."/>
        </authorList>
    </citation>
    <scope>NUCLEOTIDE SEQUENCE [LARGE SCALE GENOMIC DNA]</scope>
    <source>
        <strain evidence="2 3">CCGE525</strain>
    </source>
</reference>
<evidence type="ECO:0000256" key="1">
    <source>
        <dbReference type="SAM" id="Phobius"/>
    </source>
</evidence>
<dbReference type="KEGG" id="rjg:CCGE525_20350"/>
<evidence type="ECO:0000313" key="2">
    <source>
        <dbReference type="EMBL" id="AYG60898.1"/>
    </source>
</evidence>
<dbReference type="OrthoDB" id="8084514at2"/>